<organism evidence="1">
    <name type="scientific">Brassica napus</name>
    <name type="common">Rape</name>
    <dbReference type="NCBI Taxonomy" id="3708"/>
    <lineage>
        <taxon>Eukaryota</taxon>
        <taxon>Viridiplantae</taxon>
        <taxon>Streptophyta</taxon>
        <taxon>Embryophyta</taxon>
        <taxon>Tracheophyta</taxon>
        <taxon>Spermatophyta</taxon>
        <taxon>Magnoliopsida</taxon>
        <taxon>eudicotyledons</taxon>
        <taxon>Gunneridae</taxon>
        <taxon>Pentapetalae</taxon>
        <taxon>rosids</taxon>
        <taxon>malvids</taxon>
        <taxon>Brassicales</taxon>
        <taxon>Brassicaceae</taxon>
        <taxon>Brassiceae</taxon>
        <taxon>Brassica</taxon>
    </lineage>
</organism>
<evidence type="ECO:0000313" key="1">
    <source>
        <dbReference type="EMBL" id="CAF1864035.1"/>
    </source>
</evidence>
<protein>
    <submittedName>
        <fullName evidence="1">(rape) hypothetical protein</fullName>
    </submittedName>
</protein>
<gene>
    <name evidence="1" type="ORF">DARMORV10_C04P58460.1</name>
</gene>
<sequence>MSATHREKMDDRWSLESVTALVTGGSLRVWFVLICTL</sequence>
<dbReference type="EMBL" id="HG994368">
    <property type="protein sequence ID" value="CAF1864035.1"/>
    <property type="molecule type" value="Genomic_DNA"/>
</dbReference>
<accession>A0A816JVF0</accession>
<dbReference type="Proteomes" id="UP001295469">
    <property type="component" value="Chromosome C04"/>
</dbReference>
<name>A0A816JVF0_BRANA</name>
<dbReference type="AlphaFoldDB" id="A0A816JVF0"/>
<reference evidence="1" key="1">
    <citation type="submission" date="2021-01" db="EMBL/GenBank/DDBJ databases">
        <authorList>
            <consortium name="Genoscope - CEA"/>
            <person name="William W."/>
        </authorList>
    </citation>
    <scope>NUCLEOTIDE SEQUENCE</scope>
</reference>
<proteinExistence type="predicted"/>